<dbReference type="PANTHER" id="PTHR31548:SF1">
    <property type="entry name" value="LD47387P"/>
    <property type="match status" value="1"/>
</dbReference>
<dbReference type="PANTHER" id="PTHR31548">
    <property type="entry name" value="CLARIN"/>
    <property type="match status" value="1"/>
</dbReference>
<evidence type="ECO:0000256" key="2">
    <source>
        <dbReference type="ARBA" id="ARBA00005787"/>
    </source>
</evidence>
<dbReference type="InterPro" id="IPR026748">
    <property type="entry name" value="Clarin"/>
</dbReference>
<sequence length="226" mass="24663">TVGHPCFSLSLVICACLTDFWVVSEVQNENGLIAGKSQVNSGLIGGMREMDWGLGLRYMPFSVFNEIQNGISFYNRVLWIFILFFICLGVLWICVGIVTALLSSFVAEEGTVAGPIGMYLWSLLACESFSMLSLTASCAIFYIQFHTSIQKNLLTAEQLQAGYSTQGLANGPGRMQQNAQICLRSASVIVDGARISLADRLSYLEAKRASEGSAPECFRVLWAVDG</sequence>
<keyword evidence="4 6" id="KW-1133">Transmembrane helix</keyword>
<evidence type="ECO:0000256" key="7">
    <source>
        <dbReference type="SAM" id="SignalP"/>
    </source>
</evidence>
<name>A0A3P8FGW8_HELPZ</name>
<dbReference type="Proteomes" id="UP000050761">
    <property type="component" value="Unassembled WGS sequence"/>
</dbReference>
<dbReference type="WBParaSite" id="HPBE_0002013701-mRNA-1">
    <property type="protein sequence ID" value="HPBE_0002013701-mRNA-1"/>
    <property type="gene ID" value="HPBE_0002013701"/>
</dbReference>
<comment type="similarity">
    <text evidence="2">Belongs to the clarin family.</text>
</comment>
<reference evidence="8 9" key="1">
    <citation type="submission" date="2018-11" db="EMBL/GenBank/DDBJ databases">
        <authorList>
            <consortium name="Pathogen Informatics"/>
        </authorList>
    </citation>
    <scope>NUCLEOTIDE SEQUENCE [LARGE SCALE GENOMIC DNA]</scope>
</reference>
<evidence type="ECO:0000256" key="6">
    <source>
        <dbReference type="SAM" id="Phobius"/>
    </source>
</evidence>
<keyword evidence="9" id="KW-1185">Reference proteome</keyword>
<evidence type="ECO:0000256" key="5">
    <source>
        <dbReference type="ARBA" id="ARBA00023136"/>
    </source>
</evidence>
<evidence type="ECO:0000313" key="8">
    <source>
        <dbReference type="EMBL" id="VDP18426.1"/>
    </source>
</evidence>
<gene>
    <name evidence="8" type="ORF">HPBE_LOCUS20136</name>
</gene>
<evidence type="ECO:0000256" key="1">
    <source>
        <dbReference type="ARBA" id="ARBA00004141"/>
    </source>
</evidence>
<dbReference type="GO" id="GO:0007605">
    <property type="term" value="P:sensory perception of sound"/>
    <property type="evidence" value="ECO:0007669"/>
    <property type="project" value="UniProtKB-ARBA"/>
</dbReference>
<evidence type="ECO:0000313" key="10">
    <source>
        <dbReference type="WBParaSite" id="HPBE_0002013701-mRNA-1"/>
    </source>
</evidence>
<feature type="signal peptide" evidence="7">
    <location>
        <begin position="1"/>
        <end position="25"/>
    </location>
</feature>
<dbReference type="EMBL" id="UZAH01031890">
    <property type="protein sequence ID" value="VDP18426.1"/>
    <property type="molecule type" value="Genomic_DNA"/>
</dbReference>
<keyword evidence="5 6" id="KW-0472">Membrane</keyword>
<feature type="chain" id="PRO_5044596734" evidence="7">
    <location>
        <begin position="26"/>
        <end position="226"/>
    </location>
</feature>
<keyword evidence="3 6" id="KW-0812">Transmembrane</keyword>
<evidence type="ECO:0000256" key="4">
    <source>
        <dbReference type="ARBA" id="ARBA00022989"/>
    </source>
</evidence>
<proteinExistence type="inferred from homology"/>
<dbReference type="GO" id="GO:0016020">
    <property type="term" value="C:membrane"/>
    <property type="evidence" value="ECO:0007669"/>
    <property type="project" value="UniProtKB-SubCell"/>
</dbReference>
<feature type="non-terminal residue" evidence="8">
    <location>
        <position position="1"/>
    </location>
</feature>
<feature type="transmembrane region" description="Helical" evidence="6">
    <location>
        <begin position="77"/>
        <end position="106"/>
    </location>
</feature>
<feature type="transmembrane region" description="Helical" evidence="6">
    <location>
        <begin position="118"/>
        <end position="143"/>
    </location>
</feature>
<evidence type="ECO:0000313" key="9">
    <source>
        <dbReference type="Proteomes" id="UP000050761"/>
    </source>
</evidence>
<dbReference type="Pfam" id="PF25807">
    <property type="entry name" value="Clarin-2"/>
    <property type="match status" value="1"/>
</dbReference>
<keyword evidence="7" id="KW-0732">Signal</keyword>
<evidence type="ECO:0000256" key="3">
    <source>
        <dbReference type="ARBA" id="ARBA00022692"/>
    </source>
</evidence>
<dbReference type="OrthoDB" id="10012538at2759"/>
<comment type="subcellular location">
    <subcellularLocation>
        <location evidence="1">Membrane</location>
        <topology evidence="1">Multi-pass membrane protein</topology>
    </subcellularLocation>
</comment>
<dbReference type="AlphaFoldDB" id="A0A3P8FGW8"/>
<organism evidence="8">
    <name type="scientific">Heligmosomoides polygyrus</name>
    <name type="common">Parasitic roundworm</name>
    <dbReference type="NCBI Taxonomy" id="6339"/>
    <lineage>
        <taxon>Eukaryota</taxon>
        <taxon>Metazoa</taxon>
        <taxon>Ecdysozoa</taxon>
        <taxon>Nematoda</taxon>
        <taxon>Chromadorea</taxon>
        <taxon>Rhabditida</taxon>
        <taxon>Rhabditina</taxon>
        <taxon>Rhabditomorpha</taxon>
        <taxon>Strongyloidea</taxon>
        <taxon>Heligmosomidae</taxon>
        <taxon>Heligmosomoides</taxon>
    </lineage>
</organism>
<protein>
    <submittedName>
        <fullName evidence="10">Palmitoyltransferase</fullName>
    </submittedName>
</protein>
<reference evidence="10" key="2">
    <citation type="submission" date="2019-09" db="UniProtKB">
        <authorList>
            <consortium name="WormBaseParasite"/>
        </authorList>
    </citation>
    <scope>IDENTIFICATION</scope>
</reference>
<accession>A0A3P8FGW8</accession>